<dbReference type="GO" id="GO:0007165">
    <property type="term" value="P:signal transduction"/>
    <property type="evidence" value="ECO:0007669"/>
    <property type="project" value="InterPro"/>
</dbReference>
<sequence length="1289" mass="146351">MFQLLTLLLVTLGVDGAYAPSGVNNCNRVSDGVPQPASLCRVRTLEADSSSLAAASGDGLKRLAVECNQLLLFESNIEANYFQRFSTLSELSLNNCKLLRIPGNAFEGLRDLKKLSIRSKNFDWSPNKNLELTHGTFNGLRELQTLDLGNNNLKAIPSDVFCPLDNLQVLNLTDNKVKSVDRLGFGKSCGSDLLSLDLSSNELKSLSEDSEIVRLKRLQELRLQHNNITDISGETFNGLISLRILNVSYNSLQYLPEGTFASTKELREIYLNNNLLFELARGVFHRLEQLLVLDLSNNQLSSAHVDGGTFVGLIRLVILNLSNNALTRIDGKTFKDLFFLQILDLRNNSIGYIEENTFLPLYNLHTLNLAENRLHSIDEFLFNGLFVLSKLNLNNNLLVHIDPKAFKNCSDLKELDMSSNQLTDVPEAIWELSLLKTLDLGENLITDIKNGSFKNLDQLTGLRLIDNDIGNLSVGMFWDLPSLQVLNLAKNKIQAVERGSFERNKQLEAIRLDGNFITDINGVFSALMSLLWLNLSENHLIWFDYAFIPSNLKWLDIHSNFIEHLGNYYKLQDELHIKTLDVSHNRIVEISPLAIPNSVELLFINNNHINNIQVNTFMEKSNLTRVDIYANEISRLDINSLRLAPVPLNKSLPEFYIGGNPFDCDCSMEWLPLINNMTAMRQHPRVMDLENVLCKMTHTRGVTHIPLSNLKSTDFLCTYETHCFALCHCCDYFACDCQMTCPNNCSCYHDPTWHTNVVDCSGQNAIEIPEKIPMDATEVYLDGNDFRELQNYAFIGRKNMRSLYVNSSGVESIQNRTFAGLSSLVILHLGNNKLKQLKGYEFEHLSQLNELYLQDNAINFIANATFSTLSSLKILRLDGNRLIDFAVWNLNGGVHLNSLALGNNMWSCKCRYLQKFTAYISDNVNKIVDVTDIWCWNTDAKSPQKKELNFNGTICSDYYSGDSVVDNMLVSNYMPMMVTTLSGFMLIMLVIFVIFLFRDAIRIWLYTTCGIRLYPFVGGYDENDKLYDAYVCYSPKDDDFVIQTLAAELENGSPSYHLCLHYRDIPQHGSAYMQCTLPLPEAAEAAKRIILVLSRNFLETEWSRFEYRQALHDLSKNKIHSFLIIEDSSAMPEAQCDTELRPYLKTCSSIKWGQTKFWEKLRYAMPDKKFKSKSTNYRNNISSYTIRNSMQNGTTRSFSFTEKMRRAADGLSAEPEFLEVRPPQQLHSAYGADGRPPSDHIYSSIDSDYSSLERGGNNIPGRRRADIRHWLPPPPIVDPQSPSGQAYLV</sequence>
<dbReference type="EMBL" id="CAJHNJ030000282">
    <property type="protein sequence ID" value="CAG9137554.1"/>
    <property type="molecule type" value="Genomic_DNA"/>
</dbReference>
<dbReference type="Pfam" id="PF13855">
    <property type="entry name" value="LRR_8"/>
    <property type="match status" value="6"/>
</dbReference>
<dbReference type="SMART" id="SM00365">
    <property type="entry name" value="LRR_SD22"/>
    <property type="match status" value="11"/>
</dbReference>
<evidence type="ECO:0000256" key="7">
    <source>
        <dbReference type="ARBA" id="ARBA00022737"/>
    </source>
</evidence>
<feature type="chain" id="PRO_5035736704" evidence="12">
    <location>
        <begin position="17"/>
        <end position="1289"/>
    </location>
</feature>
<dbReference type="PROSITE" id="PS51450">
    <property type="entry name" value="LRR"/>
    <property type="match status" value="11"/>
</dbReference>
<keyword evidence="15" id="KW-1185">Reference proteome</keyword>
<evidence type="ECO:0000256" key="3">
    <source>
        <dbReference type="ARBA" id="ARBA00022475"/>
    </source>
</evidence>
<comment type="caution">
    <text evidence="14">The sequence shown here is derived from an EMBL/GenBank/DDBJ whole genome shotgun (WGS) entry which is preliminary data.</text>
</comment>
<keyword evidence="6 12" id="KW-0732">Signal</keyword>
<dbReference type="Gene3D" id="3.80.10.10">
    <property type="entry name" value="Ribonuclease Inhibitor"/>
    <property type="match status" value="6"/>
</dbReference>
<dbReference type="FunFam" id="3.80.10.10:FF:001164">
    <property type="entry name" value="GH01279p"/>
    <property type="match status" value="1"/>
</dbReference>
<keyword evidence="8 11" id="KW-1133">Transmembrane helix</keyword>
<feature type="region of interest" description="Disordered" evidence="10">
    <location>
        <begin position="1228"/>
        <end position="1289"/>
    </location>
</feature>
<dbReference type="PROSITE" id="PS50104">
    <property type="entry name" value="TIR"/>
    <property type="match status" value="1"/>
</dbReference>
<evidence type="ECO:0000256" key="12">
    <source>
        <dbReference type="SAM" id="SignalP"/>
    </source>
</evidence>
<dbReference type="InterPro" id="IPR000372">
    <property type="entry name" value="LRRNT"/>
</dbReference>
<evidence type="ECO:0000256" key="4">
    <source>
        <dbReference type="ARBA" id="ARBA00022614"/>
    </source>
</evidence>
<dbReference type="Proteomes" id="UP000653454">
    <property type="component" value="Unassembled WGS sequence"/>
</dbReference>
<evidence type="ECO:0000256" key="1">
    <source>
        <dbReference type="ARBA" id="ARBA00004236"/>
    </source>
</evidence>
<dbReference type="Pfam" id="PF13676">
    <property type="entry name" value="TIR_2"/>
    <property type="match status" value="1"/>
</dbReference>
<dbReference type="Gene3D" id="3.40.50.10140">
    <property type="entry name" value="Toll/interleukin-1 receptor homology (TIR) domain"/>
    <property type="match status" value="1"/>
</dbReference>
<dbReference type="SMART" id="SM00013">
    <property type="entry name" value="LRRNT"/>
    <property type="match status" value="1"/>
</dbReference>
<comment type="similarity">
    <text evidence="2">Belongs to the Toll-like receptor family.</text>
</comment>
<accession>A0A8S4GCE4</accession>
<comment type="subcellular location">
    <subcellularLocation>
        <location evidence="1">Cell membrane</location>
    </subcellularLocation>
</comment>
<evidence type="ECO:0000259" key="13">
    <source>
        <dbReference type="PROSITE" id="PS50104"/>
    </source>
</evidence>
<reference evidence="14" key="1">
    <citation type="submission" date="2020-11" db="EMBL/GenBank/DDBJ databases">
        <authorList>
            <person name="Whiteford S."/>
        </authorList>
    </citation>
    <scope>NUCLEOTIDE SEQUENCE</scope>
</reference>
<evidence type="ECO:0000256" key="2">
    <source>
        <dbReference type="ARBA" id="ARBA00009634"/>
    </source>
</evidence>
<dbReference type="SMART" id="SM00255">
    <property type="entry name" value="TIR"/>
    <property type="match status" value="1"/>
</dbReference>
<dbReference type="InterPro" id="IPR032675">
    <property type="entry name" value="LRR_dom_sf"/>
</dbReference>
<keyword evidence="4" id="KW-0433">Leucine-rich repeat</keyword>
<evidence type="ECO:0000313" key="15">
    <source>
        <dbReference type="Proteomes" id="UP000653454"/>
    </source>
</evidence>
<evidence type="ECO:0000256" key="10">
    <source>
        <dbReference type="SAM" id="MobiDB-lite"/>
    </source>
</evidence>
<keyword evidence="7" id="KW-0677">Repeat</keyword>
<dbReference type="InterPro" id="IPR000157">
    <property type="entry name" value="TIR_dom"/>
</dbReference>
<dbReference type="FunFam" id="3.80.10.10:FF:001438">
    <property type="entry name" value="Uncharacterized protein"/>
    <property type="match status" value="1"/>
</dbReference>
<keyword evidence="5 11" id="KW-0812">Transmembrane</keyword>
<dbReference type="SMART" id="SM00364">
    <property type="entry name" value="LRR_BAC"/>
    <property type="match status" value="7"/>
</dbReference>
<evidence type="ECO:0000313" key="14">
    <source>
        <dbReference type="EMBL" id="CAG9137554.1"/>
    </source>
</evidence>
<evidence type="ECO:0000256" key="6">
    <source>
        <dbReference type="ARBA" id="ARBA00022729"/>
    </source>
</evidence>
<dbReference type="GO" id="GO:0005886">
    <property type="term" value="C:plasma membrane"/>
    <property type="evidence" value="ECO:0007669"/>
    <property type="project" value="UniProtKB-SubCell"/>
</dbReference>
<evidence type="ECO:0000256" key="5">
    <source>
        <dbReference type="ARBA" id="ARBA00022692"/>
    </source>
</evidence>
<gene>
    <name evidence="14" type="ORF">PLXY2_LOCUS15807</name>
</gene>
<keyword evidence="3" id="KW-1003">Cell membrane</keyword>
<proteinExistence type="inferred from homology"/>
<dbReference type="SUPFAM" id="SSF52200">
    <property type="entry name" value="Toll/Interleukin receptor TIR domain"/>
    <property type="match status" value="1"/>
</dbReference>
<dbReference type="SMART" id="SM00369">
    <property type="entry name" value="LRR_TYP"/>
    <property type="match status" value="18"/>
</dbReference>
<dbReference type="SUPFAM" id="SSF52058">
    <property type="entry name" value="L domain-like"/>
    <property type="match status" value="3"/>
</dbReference>
<dbReference type="PRINTS" id="PR00019">
    <property type="entry name" value="LEURICHRPT"/>
</dbReference>
<dbReference type="PANTHER" id="PTHR24369">
    <property type="entry name" value="ANTIGEN BSP, PUTATIVE-RELATED"/>
    <property type="match status" value="1"/>
</dbReference>
<organism evidence="14 15">
    <name type="scientific">Plutella xylostella</name>
    <name type="common">Diamondback moth</name>
    <name type="synonym">Plutella maculipennis</name>
    <dbReference type="NCBI Taxonomy" id="51655"/>
    <lineage>
        <taxon>Eukaryota</taxon>
        <taxon>Metazoa</taxon>
        <taxon>Ecdysozoa</taxon>
        <taxon>Arthropoda</taxon>
        <taxon>Hexapoda</taxon>
        <taxon>Insecta</taxon>
        <taxon>Pterygota</taxon>
        <taxon>Neoptera</taxon>
        <taxon>Endopterygota</taxon>
        <taxon>Lepidoptera</taxon>
        <taxon>Glossata</taxon>
        <taxon>Ditrysia</taxon>
        <taxon>Yponomeutoidea</taxon>
        <taxon>Plutellidae</taxon>
        <taxon>Plutella</taxon>
    </lineage>
</organism>
<name>A0A8S4GCE4_PLUXY</name>
<dbReference type="InterPro" id="IPR001611">
    <property type="entry name" value="Leu-rich_rpt"/>
</dbReference>
<dbReference type="InterPro" id="IPR035897">
    <property type="entry name" value="Toll_tir_struct_dom_sf"/>
</dbReference>
<feature type="domain" description="TIR" evidence="13">
    <location>
        <begin position="1025"/>
        <end position="1165"/>
    </location>
</feature>
<dbReference type="InterPro" id="IPR003591">
    <property type="entry name" value="Leu-rich_rpt_typical-subtyp"/>
</dbReference>
<keyword evidence="9 11" id="KW-0472">Membrane</keyword>
<dbReference type="PANTHER" id="PTHR24369:SF213">
    <property type="entry name" value="INSULIN LIKE GROWTH FACTOR BINDING PROTEIN ACID LABILE SUBUNIT"/>
    <property type="match status" value="1"/>
</dbReference>
<evidence type="ECO:0000256" key="11">
    <source>
        <dbReference type="SAM" id="Phobius"/>
    </source>
</evidence>
<evidence type="ECO:0000256" key="9">
    <source>
        <dbReference type="ARBA" id="ARBA00023136"/>
    </source>
</evidence>
<feature type="compositionally biased region" description="Low complexity" evidence="10">
    <location>
        <begin position="1239"/>
        <end position="1250"/>
    </location>
</feature>
<dbReference type="InterPro" id="IPR050541">
    <property type="entry name" value="LRR_TM_domain-containing"/>
</dbReference>
<evidence type="ECO:0000256" key="8">
    <source>
        <dbReference type="ARBA" id="ARBA00022989"/>
    </source>
</evidence>
<protein>
    <submittedName>
        <fullName evidence="14">(diamondback moth) hypothetical protein</fullName>
    </submittedName>
</protein>
<feature type="signal peptide" evidence="12">
    <location>
        <begin position="1"/>
        <end position="16"/>
    </location>
</feature>
<feature type="transmembrane region" description="Helical" evidence="11">
    <location>
        <begin position="973"/>
        <end position="997"/>
    </location>
</feature>